<name>A0A8T0MRN4_PANVG</name>
<proteinExistence type="predicted"/>
<evidence type="ECO:0000256" key="1">
    <source>
        <dbReference type="SAM" id="MobiDB-lite"/>
    </source>
</evidence>
<evidence type="ECO:0000256" key="2">
    <source>
        <dbReference type="SAM" id="SignalP"/>
    </source>
</evidence>
<feature type="region of interest" description="Disordered" evidence="1">
    <location>
        <begin position="27"/>
        <end position="50"/>
    </location>
</feature>
<feature type="compositionally biased region" description="Polar residues" evidence="1">
    <location>
        <begin position="39"/>
        <end position="48"/>
    </location>
</feature>
<dbReference type="Proteomes" id="UP000823388">
    <property type="component" value="Chromosome 9N"/>
</dbReference>
<evidence type="ECO:0000313" key="4">
    <source>
        <dbReference type="Proteomes" id="UP000823388"/>
    </source>
</evidence>
<comment type="caution">
    <text evidence="3">The sequence shown here is derived from an EMBL/GenBank/DDBJ whole genome shotgun (WGS) entry which is preliminary data.</text>
</comment>
<feature type="region of interest" description="Disordered" evidence="1">
    <location>
        <begin position="141"/>
        <end position="173"/>
    </location>
</feature>
<keyword evidence="4" id="KW-1185">Reference proteome</keyword>
<protein>
    <submittedName>
        <fullName evidence="3">Uncharacterized protein</fullName>
    </submittedName>
</protein>
<keyword evidence="2" id="KW-0732">Signal</keyword>
<accession>A0A8T0MRN4</accession>
<dbReference type="AlphaFoldDB" id="A0A8T0MRN4"/>
<feature type="signal peptide" evidence="2">
    <location>
        <begin position="1"/>
        <end position="20"/>
    </location>
</feature>
<reference evidence="3" key="1">
    <citation type="submission" date="2020-05" db="EMBL/GenBank/DDBJ databases">
        <title>WGS assembly of Panicum virgatum.</title>
        <authorList>
            <person name="Lovell J.T."/>
            <person name="Jenkins J."/>
            <person name="Shu S."/>
            <person name="Juenger T.E."/>
            <person name="Schmutz J."/>
        </authorList>
    </citation>
    <scope>NUCLEOTIDE SEQUENCE</scope>
    <source>
        <strain evidence="3">AP13</strain>
    </source>
</reference>
<sequence>MASSHLPALLLLVAAAAAAAYHHSTPASTHIPLHHSPPLTVTATTHSDTAPKKRQIHDEPEAGETQLVPYHATRVEWFPSEVTAAPPFDEPAATTTTFGSATRTTLRPALPLPLRVGSAESVAWRGDHELAVVLTSLGTTRWGQQQRASPTRRRSRGGLGQSPSSPPPTSSCVPLVPGVRAATSYWSTWPWATSPTPTSPGCLPSESRRLPSACASISPPRAPHSPSAKSAGTQFFFILRYWPKFPIFPFYL</sequence>
<evidence type="ECO:0000313" key="3">
    <source>
        <dbReference type="EMBL" id="KAG2537426.1"/>
    </source>
</evidence>
<dbReference type="EMBL" id="CM029054">
    <property type="protein sequence ID" value="KAG2537426.1"/>
    <property type="molecule type" value="Genomic_DNA"/>
</dbReference>
<organism evidence="3 4">
    <name type="scientific">Panicum virgatum</name>
    <name type="common">Blackwell switchgrass</name>
    <dbReference type="NCBI Taxonomy" id="38727"/>
    <lineage>
        <taxon>Eukaryota</taxon>
        <taxon>Viridiplantae</taxon>
        <taxon>Streptophyta</taxon>
        <taxon>Embryophyta</taxon>
        <taxon>Tracheophyta</taxon>
        <taxon>Spermatophyta</taxon>
        <taxon>Magnoliopsida</taxon>
        <taxon>Liliopsida</taxon>
        <taxon>Poales</taxon>
        <taxon>Poaceae</taxon>
        <taxon>PACMAD clade</taxon>
        <taxon>Panicoideae</taxon>
        <taxon>Panicodae</taxon>
        <taxon>Paniceae</taxon>
        <taxon>Panicinae</taxon>
        <taxon>Panicum</taxon>
        <taxon>Panicum sect. Hiantes</taxon>
    </lineage>
</organism>
<feature type="chain" id="PRO_5035930643" evidence="2">
    <location>
        <begin position="21"/>
        <end position="252"/>
    </location>
</feature>
<gene>
    <name evidence="3" type="ORF">PVAP13_9NG295073</name>
</gene>